<dbReference type="AlphaFoldDB" id="A0A5N6LUX5"/>
<protein>
    <submittedName>
        <fullName evidence="1">Uncharacterized protein</fullName>
    </submittedName>
</protein>
<accession>A0A5N6LUX5</accession>
<gene>
    <name evidence="1" type="ORF">E3N88_38771</name>
</gene>
<proteinExistence type="predicted"/>
<sequence length="131" mass="14761">MKVQGTVLLVPLNLAYMDIGGLAQEVTNTCEVSFCFLWLIYALASCRLCRLPFLFISPMELDAQGYVVDTILNATNNDWIDALVSHKEHHHPVTILKTDNFDKVTVEIAKEHMGLLSTLIDPDDMERIDIV</sequence>
<reference evidence="1 2" key="1">
    <citation type="submission" date="2019-05" db="EMBL/GenBank/DDBJ databases">
        <title>Mikania micrantha, genome provides insights into the molecular mechanism of rapid growth.</title>
        <authorList>
            <person name="Liu B."/>
        </authorList>
    </citation>
    <scope>NUCLEOTIDE SEQUENCE [LARGE SCALE GENOMIC DNA]</scope>
    <source>
        <strain evidence="1">NLD-2019</strain>
        <tissue evidence="1">Leaf</tissue>
    </source>
</reference>
<comment type="caution">
    <text evidence="1">The sequence shown here is derived from an EMBL/GenBank/DDBJ whole genome shotgun (WGS) entry which is preliminary data.</text>
</comment>
<evidence type="ECO:0000313" key="1">
    <source>
        <dbReference type="EMBL" id="KAD2805394.1"/>
    </source>
</evidence>
<dbReference type="Proteomes" id="UP000326396">
    <property type="component" value="Linkage Group LG8"/>
</dbReference>
<organism evidence="1 2">
    <name type="scientific">Mikania micrantha</name>
    <name type="common">bitter vine</name>
    <dbReference type="NCBI Taxonomy" id="192012"/>
    <lineage>
        <taxon>Eukaryota</taxon>
        <taxon>Viridiplantae</taxon>
        <taxon>Streptophyta</taxon>
        <taxon>Embryophyta</taxon>
        <taxon>Tracheophyta</taxon>
        <taxon>Spermatophyta</taxon>
        <taxon>Magnoliopsida</taxon>
        <taxon>eudicotyledons</taxon>
        <taxon>Gunneridae</taxon>
        <taxon>Pentapetalae</taxon>
        <taxon>asterids</taxon>
        <taxon>campanulids</taxon>
        <taxon>Asterales</taxon>
        <taxon>Asteraceae</taxon>
        <taxon>Asteroideae</taxon>
        <taxon>Heliantheae alliance</taxon>
        <taxon>Eupatorieae</taxon>
        <taxon>Mikania</taxon>
    </lineage>
</organism>
<dbReference type="OrthoDB" id="1836526at2759"/>
<evidence type="ECO:0000313" key="2">
    <source>
        <dbReference type="Proteomes" id="UP000326396"/>
    </source>
</evidence>
<keyword evidence="2" id="KW-1185">Reference proteome</keyword>
<dbReference type="EMBL" id="SZYD01000018">
    <property type="protein sequence ID" value="KAD2805394.1"/>
    <property type="molecule type" value="Genomic_DNA"/>
</dbReference>
<name>A0A5N6LUX5_9ASTR</name>